<proteinExistence type="predicted"/>
<reference evidence="1 2" key="1">
    <citation type="submission" date="2016-10" db="EMBL/GenBank/DDBJ databases">
        <authorList>
            <person name="de Groot N.N."/>
        </authorList>
    </citation>
    <scope>NUCLEOTIDE SEQUENCE [LARGE SCALE GENOMIC DNA]</scope>
    <source>
        <strain evidence="1 2">DSM 14789</strain>
    </source>
</reference>
<dbReference type="InterPro" id="IPR008861">
    <property type="entry name" value="GpX-like"/>
</dbReference>
<protein>
    <submittedName>
        <fullName evidence="1">P2-like prophage tail protein X</fullName>
    </submittedName>
</protein>
<gene>
    <name evidence="1" type="ORF">SAMN05661010_00082</name>
</gene>
<dbReference type="RefSeq" id="WP_089724441.1">
    <property type="nucleotide sequence ID" value="NZ_FNGI01000001.1"/>
</dbReference>
<keyword evidence="2" id="KW-1185">Reference proteome</keyword>
<dbReference type="OrthoDB" id="8759063at2"/>
<organism evidence="1 2">
    <name type="scientific">Modicisalibacter muralis</name>
    <dbReference type="NCBI Taxonomy" id="119000"/>
    <lineage>
        <taxon>Bacteria</taxon>
        <taxon>Pseudomonadati</taxon>
        <taxon>Pseudomonadota</taxon>
        <taxon>Gammaproteobacteria</taxon>
        <taxon>Oceanospirillales</taxon>
        <taxon>Halomonadaceae</taxon>
        <taxon>Modicisalibacter</taxon>
    </lineage>
</organism>
<name>A0A1G9ERD6_9GAMM</name>
<dbReference type="AlphaFoldDB" id="A0A1G9ERD6"/>
<evidence type="ECO:0000313" key="2">
    <source>
        <dbReference type="Proteomes" id="UP000198654"/>
    </source>
</evidence>
<dbReference type="Pfam" id="PF05489">
    <property type="entry name" value="Phage_tail_X"/>
    <property type="match status" value="1"/>
</dbReference>
<accession>A0A1G9ERD6</accession>
<dbReference type="Proteomes" id="UP000198654">
    <property type="component" value="Unassembled WGS sequence"/>
</dbReference>
<evidence type="ECO:0000313" key="1">
    <source>
        <dbReference type="EMBL" id="SDK78633.1"/>
    </source>
</evidence>
<dbReference type="EMBL" id="FNGI01000001">
    <property type="protein sequence ID" value="SDK78633.1"/>
    <property type="molecule type" value="Genomic_DNA"/>
</dbReference>
<sequence length="71" mass="7819">MPRVVRAHQNDTVDRLCHRVLGRTAGVTEQVLALNPGLAELGPVLPQGTAVTLPEVDTRQPRRAKTVQLWD</sequence>
<dbReference type="STRING" id="119000.SAMN05661010_00082"/>